<dbReference type="Pfam" id="PF24764">
    <property type="entry name" value="rva_4"/>
    <property type="match status" value="1"/>
</dbReference>
<dbReference type="Proteomes" id="UP000694844">
    <property type="component" value="Chromosome 5"/>
</dbReference>
<dbReference type="InterPro" id="IPR058913">
    <property type="entry name" value="Integrase_dom_put"/>
</dbReference>
<gene>
    <name evidence="3" type="primary">LOC111137634</name>
</gene>
<dbReference type="PANTHER" id="PTHR46791">
    <property type="entry name" value="EXPRESSED PROTEIN"/>
    <property type="match status" value="1"/>
</dbReference>
<dbReference type="GeneID" id="111137634"/>
<dbReference type="AlphaFoldDB" id="A0A8B8EY28"/>
<evidence type="ECO:0000313" key="3">
    <source>
        <dbReference type="RefSeq" id="XP_022344891.1"/>
    </source>
</evidence>
<keyword evidence="2" id="KW-1185">Reference proteome</keyword>
<dbReference type="PANTHER" id="PTHR46791:SF13">
    <property type="entry name" value="CLR5 DOMAIN-CONTAINING PROTEIN"/>
    <property type="match status" value="1"/>
</dbReference>
<reference evidence="3" key="1">
    <citation type="submission" date="2025-08" db="UniProtKB">
        <authorList>
            <consortium name="RefSeq"/>
        </authorList>
    </citation>
    <scope>IDENTIFICATION</scope>
    <source>
        <tissue evidence="3">Whole sample</tissue>
    </source>
</reference>
<feature type="domain" description="Integrase core" evidence="1">
    <location>
        <begin position="120"/>
        <end position="297"/>
    </location>
</feature>
<protein>
    <submittedName>
        <fullName evidence="3">Uncharacterized protein LOC111137634</fullName>
    </submittedName>
</protein>
<evidence type="ECO:0000313" key="2">
    <source>
        <dbReference type="Proteomes" id="UP000694844"/>
    </source>
</evidence>
<proteinExistence type="predicted"/>
<sequence>MDIDNLVVFYHKLGLSHKEILCFLAVVDSIIISRSTLKRKLRRLRLYRRRNYSNICDVALFIFNELQNSGQLHGYRWMFQKCKQSGLSVSRDIVYQLLKILDPDGILKRKRRRLHRRQYVSKGPDYVWHVDSYDKLKPYGIGINGCIDGFSRHIIWLEANLTNSDPKVIGNYFIEAVRCRKGCPRRVRADMGTENGHVEQIQKFLRRHHNDAVAGDKSFLYGKSTSNQRIEWFWGILRKEVGQFWMDLFSEISSDVGEAAFSGNFLDKSLMQFCFINLIQKDLDILVECWNTHTISGGSGMRGGNRPIMLYNLPELYNKEHCLCYVDEREIDVCAEETTPKLDIPCDETVRDLCMLLMEEDGYGIPEDAGDARNLYMHLRNSILDQL</sequence>
<dbReference type="OrthoDB" id="6041596at2759"/>
<organism evidence="2 3">
    <name type="scientific">Crassostrea virginica</name>
    <name type="common">Eastern oyster</name>
    <dbReference type="NCBI Taxonomy" id="6565"/>
    <lineage>
        <taxon>Eukaryota</taxon>
        <taxon>Metazoa</taxon>
        <taxon>Spiralia</taxon>
        <taxon>Lophotrochozoa</taxon>
        <taxon>Mollusca</taxon>
        <taxon>Bivalvia</taxon>
        <taxon>Autobranchia</taxon>
        <taxon>Pteriomorphia</taxon>
        <taxon>Ostreida</taxon>
        <taxon>Ostreoidea</taxon>
        <taxon>Ostreidae</taxon>
        <taxon>Crassostrea</taxon>
    </lineage>
</organism>
<dbReference type="KEGG" id="cvn:111137634"/>
<accession>A0A8B8EY28</accession>
<name>A0A8B8EY28_CRAVI</name>
<evidence type="ECO:0000259" key="1">
    <source>
        <dbReference type="Pfam" id="PF24764"/>
    </source>
</evidence>
<dbReference type="RefSeq" id="XP_022344891.1">
    <property type="nucleotide sequence ID" value="XM_022489183.1"/>
</dbReference>